<sequence length="105" mass="12067">MTGKVSVFKACGVSSQSPPCLFPKPAAFFSKPAVFDFKARGLFFRARRLFLHPPPPLFFSLLREDVIERHKSKGCFFEQTVRDLSQILFHLVTASINFFFRNTLH</sequence>
<evidence type="ECO:0000313" key="2">
    <source>
        <dbReference type="Proteomes" id="UP000324383"/>
    </source>
</evidence>
<comment type="caution">
    <text evidence="1">The sequence shown here is derived from an EMBL/GenBank/DDBJ whole genome shotgun (WGS) entry which is preliminary data.</text>
</comment>
<dbReference type="EMBL" id="VKLW01000012">
    <property type="protein sequence ID" value="TYK33796.1"/>
    <property type="molecule type" value="Genomic_DNA"/>
</dbReference>
<dbReference type="RefSeq" id="WP_148730422.1">
    <property type="nucleotide sequence ID" value="NZ_VKLW01000012.1"/>
</dbReference>
<proteinExistence type="predicted"/>
<reference evidence="1 2" key="1">
    <citation type="submission" date="2019-07" db="EMBL/GenBank/DDBJ databases">
        <title>Draft Genome Sequences of Bacteroides pyogenes Strains Isolated from the Uterus Holstein Dairy Cows with Metritis.</title>
        <authorList>
            <person name="Cunha F."/>
            <person name="Galvao K.N."/>
            <person name="Jeon S.J."/>
            <person name="Jeong K.C."/>
        </authorList>
    </citation>
    <scope>NUCLEOTIDE SEQUENCE [LARGE SCALE GENOMIC DNA]</scope>
    <source>
        <strain evidence="1 2">KG-31</strain>
    </source>
</reference>
<evidence type="ECO:0000313" key="1">
    <source>
        <dbReference type="EMBL" id="TYK33796.1"/>
    </source>
</evidence>
<accession>A0A5D3FHP3</accession>
<name>A0A5D3FHP3_9BACE</name>
<dbReference type="Proteomes" id="UP000324383">
    <property type="component" value="Unassembled WGS sequence"/>
</dbReference>
<keyword evidence="2" id="KW-1185">Reference proteome</keyword>
<protein>
    <submittedName>
        <fullName evidence="1">Uncharacterized protein</fullName>
    </submittedName>
</protein>
<dbReference type="AlphaFoldDB" id="A0A5D3FHP3"/>
<gene>
    <name evidence="1" type="ORF">FNJ60_06750</name>
</gene>
<organism evidence="1 2">
    <name type="scientific">Bacteroides pyogenes</name>
    <dbReference type="NCBI Taxonomy" id="310300"/>
    <lineage>
        <taxon>Bacteria</taxon>
        <taxon>Pseudomonadati</taxon>
        <taxon>Bacteroidota</taxon>
        <taxon>Bacteroidia</taxon>
        <taxon>Bacteroidales</taxon>
        <taxon>Bacteroidaceae</taxon>
        <taxon>Bacteroides</taxon>
    </lineage>
</organism>